<keyword evidence="3 12" id="KW-0028">Amino-acid biosynthesis</keyword>
<name>A0A8I1AAK0_THEIN</name>
<dbReference type="GO" id="GO:0004477">
    <property type="term" value="F:methenyltetrahydrofolate cyclohydrolase activity"/>
    <property type="evidence" value="ECO:0007669"/>
    <property type="project" value="UniProtKB-UniRule"/>
</dbReference>
<dbReference type="InterPro" id="IPR046346">
    <property type="entry name" value="Aminoacid_DH-like_N_sf"/>
</dbReference>
<dbReference type="Gene3D" id="3.40.50.10860">
    <property type="entry name" value="Leucine Dehydrogenase, chain A, domain 1"/>
    <property type="match status" value="1"/>
</dbReference>
<evidence type="ECO:0000256" key="1">
    <source>
        <dbReference type="ARBA" id="ARBA00004777"/>
    </source>
</evidence>
<evidence type="ECO:0000313" key="16">
    <source>
        <dbReference type="Proteomes" id="UP000633619"/>
    </source>
</evidence>
<dbReference type="PROSITE" id="PS00766">
    <property type="entry name" value="THF_DHG_CYH_1"/>
    <property type="match status" value="1"/>
</dbReference>
<dbReference type="HAMAP" id="MF_01576">
    <property type="entry name" value="THF_DHG_CYH"/>
    <property type="match status" value="1"/>
</dbReference>
<evidence type="ECO:0000259" key="14">
    <source>
        <dbReference type="Pfam" id="PF02882"/>
    </source>
</evidence>
<keyword evidence="2 12" id="KW-0554">One-carbon metabolism</keyword>
<comment type="catalytic activity">
    <reaction evidence="12">
        <text>(6R)-5,10-methylene-5,6,7,8-tetrahydrofolate + NADP(+) = (6R)-5,10-methenyltetrahydrofolate + NADPH</text>
        <dbReference type="Rhea" id="RHEA:22812"/>
        <dbReference type="ChEBI" id="CHEBI:15636"/>
        <dbReference type="ChEBI" id="CHEBI:57455"/>
        <dbReference type="ChEBI" id="CHEBI:57783"/>
        <dbReference type="ChEBI" id="CHEBI:58349"/>
        <dbReference type="EC" id="1.5.1.5"/>
    </reaction>
</comment>
<dbReference type="InterPro" id="IPR000672">
    <property type="entry name" value="THF_DH/CycHdrlase"/>
</dbReference>
<comment type="caution">
    <text evidence="15">The sequence shown here is derived from an EMBL/GenBank/DDBJ whole genome shotgun (WGS) entry which is preliminary data.</text>
</comment>
<dbReference type="PANTHER" id="PTHR48099">
    <property type="entry name" value="C-1-TETRAHYDROFOLATE SYNTHASE, CYTOPLASMIC-RELATED"/>
    <property type="match status" value="1"/>
</dbReference>
<evidence type="ECO:0000256" key="2">
    <source>
        <dbReference type="ARBA" id="ARBA00022563"/>
    </source>
</evidence>
<accession>A0A8I1AAK0</accession>
<evidence type="ECO:0000256" key="6">
    <source>
        <dbReference type="ARBA" id="ARBA00022857"/>
    </source>
</evidence>
<organism evidence="15 16">
    <name type="scientific">Thermoactinomyces intermedius</name>
    <dbReference type="NCBI Taxonomy" id="2024"/>
    <lineage>
        <taxon>Bacteria</taxon>
        <taxon>Bacillati</taxon>
        <taxon>Bacillota</taxon>
        <taxon>Bacilli</taxon>
        <taxon>Bacillales</taxon>
        <taxon>Thermoactinomycetaceae</taxon>
        <taxon>Thermoactinomyces</taxon>
    </lineage>
</organism>
<feature type="domain" description="Tetrahydrofolate dehydrogenase/cyclohydrolase NAD(P)-binding" evidence="14">
    <location>
        <begin position="139"/>
        <end position="280"/>
    </location>
</feature>
<evidence type="ECO:0000256" key="5">
    <source>
        <dbReference type="ARBA" id="ARBA00022801"/>
    </source>
</evidence>
<feature type="domain" description="Tetrahydrofolate dehydrogenase/cyclohydrolase catalytic" evidence="13">
    <location>
        <begin position="6"/>
        <end position="120"/>
    </location>
</feature>
<gene>
    <name evidence="12 15" type="primary">folD</name>
    <name evidence="15" type="ORF">I8U20_03705</name>
</gene>
<dbReference type="NCBIfam" id="NF010785">
    <property type="entry name" value="PRK14188.1"/>
    <property type="match status" value="1"/>
</dbReference>
<keyword evidence="10 12" id="KW-0511">Multifunctional enzyme</keyword>
<dbReference type="Gene3D" id="3.40.50.720">
    <property type="entry name" value="NAD(P)-binding Rossmann-like Domain"/>
    <property type="match status" value="1"/>
</dbReference>
<dbReference type="NCBIfam" id="NF008058">
    <property type="entry name" value="PRK10792.1"/>
    <property type="match status" value="1"/>
</dbReference>
<dbReference type="GO" id="GO:0004488">
    <property type="term" value="F:methylenetetrahydrofolate dehydrogenase (NADP+) activity"/>
    <property type="evidence" value="ECO:0007669"/>
    <property type="project" value="UniProtKB-UniRule"/>
</dbReference>
<dbReference type="InterPro" id="IPR020631">
    <property type="entry name" value="THF_DH/CycHdrlase_NAD-bd_dom"/>
</dbReference>
<dbReference type="InterPro" id="IPR020867">
    <property type="entry name" value="THF_DH/CycHdrlase_CS"/>
</dbReference>
<keyword evidence="5 12" id="KW-0378">Hydrolase</keyword>
<dbReference type="FunFam" id="3.40.50.720:FF:000094">
    <property type="entry name" value="Bifunctional protein FolD"/>
    <property type="match status" value="1"/>
</dbReference>
<comment type="catalytic activity">
    <reaction evidence="11 12">
        <text>(6R)-5,10-methenyltetrahydrofolate + H2O = (6R)-10-formyltetrahydrofolate + H(+)</text>
        <dbReference type="Rhea" id="RHEA:23700"/>
        <dbReference type="ChEBI" id="CHEBI:15377"/>
        <dbReference type="ChEBI" id="CHEBI:15378"/>
        <dbReference type="ChEBI" id="CHEBI:57455"/>
        <dbReference type="ChEBI" id="CHEBI:195366"/>
        <dbReference type="EC" id="3.5.4.9"/>
    </reaction>
</comment>
<dbReference type="Pfam" id="PF02882">
    <property type="entry name" value="THF_DHG_CYH_C"/>
    <property type="match status" value="1"/>
</dbReference>
<dbReference type="Pfam" id="PF00763">
    <property type="entry name" value="THF_DHG_CYH"/>
    <property type="match status" value="1"/>
</dbReference>
<evidence type="ECO:0000256" key="7">
    <source>
        <dbReference type="ARBA" id="ARBA00023002"/>
    </source>
</evidence>
<dbReference type="PRINTS" id="PR00085">
    <property type="entry name" value="THFDHDRGNASE"/>
</dbReference>
<comment type="function">
    <text evidence="12">Catalyzes the oxidation of 5,10-methylenetetrahydrofolate to 5,10-methenyltetrahydrofolate and then the hydrolysis of 5,10-methenyltetrahydrofolate to 10-formyltetrahydrofolate.</text>
</comment>
<proteinExistence type="inferred from homology"/>
<keyword evidence="9 12" id="KW-0486">Methionine biosynthesis</keyword>
<comment type="caution">
    <text evidence="12">Lacks conserved residue(s) required for the propagation of feature annotation.</text>
</comment>
<dbReference type="GO" id="GO:0009086">
    <property type="term" value="P:methionine biosynthetic process"/>
    <property type="evidence" value="ECO:0007669"/>
    <property type="project" value="UniProtKB-KW"/>
</dbReference>
<dbReference type="EC" id="3.5.4.9" evidence="12"/>
<dbReference type="GO" id="GO:0000105">
    <property type="term" value="P:L-histidine biosynthetic process"/>
    <property type="evidence" value="ECO:0007669"/>
    <property type="project" value="UniProtKB-KW"/>
</dbReference>
<comment type="subunit">
    <text evidence="12">Homodimer.</text>
</comment>
<dbReference type="Proteomes" id="UP000633619">
    <property type="component" value="Unassembled WGS sequence"/>
</dbReference>
<evidence type="ECO:0000256" key="4">
    <source>
        <dbReference type="ARBA" id="ARBA00022755"/>
    </source>
</evidence>
<dbReference type="EC" id="1.5.1.5" evidence="12"/>
<keyword evidence="6 12" id="KW-0521">NADP</keyword>
<keyword evidence="4 12" id="KW-0658">Purine biosynthesis</keyword>
<sequence>MSYQLIDGKQIAKEIRAELKEEVSQLAEEGLKPGLAVILVGNNPASETYVRSKIRASEEIGIHSRLIRMEETVQEEELLNQVKELNEDPAIHGILVQLPLPAHIDPDKVIATISPSKDVDGFSPVNMGKMMIGQNGLLPCTPYGIMQLFKRTGISLEGKHAVVVGRSNIVGKPMAMLLQQANATVTLCHSKTADLAHHTRQADILVAAVGRGEMITKEFVKPGAVVIDVGMNRNEAGKLVGDVNFEEVAPVCSAITPVPGGVGPMTVAMLMKNTVTAAKKLWQRAK</sequence>
<evidence type="ECO:0000256" key="11">
    <source>
        <dbReference type="ARBA" id="ARBA00036357"/>
    </source>
</evidence>
<dbReference type="InterPro" id="IPR020630">
    <property type="entry name" value="THF_DH/CycHdrlase_cat_dom"/>
</dbReference>
<dbReference type="EMBL" id="JAECVW010000002">
    <property type="protein sequence ID" value="MBH8594431.1"/>
    <property type="molecule type" value="Genomic_DNA"/>
</dbReference>
<dbReference type="CDD" id="cd01080">
    <property type="entry name" value="NAD_bind_m-THF_DH_Cyclohyd"/>
    <property type="match status" value="1"/>
</dbReference>
<evidence type="ECO:0000256" key="3">
    <source>
        <dbReference type="ARBA" id="ARBA00022605"/>
    </source>
</evidence>
<evidence type="ECO:0000259" key="13">
    <source>
        <dbReference type="Pfam" id="PF00763"/>
    </source>
</evidence>
<dbReference type="GO" id="GO:0006164">
    <property type="term" value="P:purine nucleotide biosynthetic process"/>
    <property type="evidence" value="ECO:0007669"/>
    <property type="project" value="UniProtKB-KW"/>
</dbReference>
<dbReference type="RefSeq" id="WP_181731688.1">
    <property type="nucleotide sequence ID" value="NZ_JACEIR010000003.1"/>
</dbReference>
<evidence type="ECO:0000313" key="15">
    <source>
        <dbReference type="EMBL" id="MBH8594431.1"/>
    </source>
</evidence>
<dbReference type="SUPFAM" id="SSF51735">
    <property type="entry name" value="NAD(P)-binding Rossmann-fold domains"/>
    <property type="match status" value="1"/>
</dbReference>
<keyword evidence="8 12" id="KW-0368">Histidine biosynthesis</keyword>
<dbReference type="AlphaFoldDB" id="A0A8I1AAK0"/>
<feature type="binding site" evidence="12">
    <location>
        <begin position="165"/>
        <end position="167"/>
    </location>
    <ligand>
        <name>NADP(+)</name>
        <dbReference type="ChEBI" id="CHEBI:58349"/>
    </ligand>
</feature>
<dbReference type="InterPro" id="IPR036291">
    <property type="entry name" value="NAD(P)-bd_dom_sf"/>
</dbReference>
<dbReference type="PROSITE" id="PS00767">
    <property type="entry name" value="THF_DHG_CYH_2"/>
    <property type="match status" value="1"/>
</dbReference>
<dbReference type="SUPFAM" id="SSF53223">
    <property type="entry name" value="Aminoacid dehydrogenase-like, N-terminal domain"/>
    <property type="match status" value="1"/>
</dbReference>
<comment type="pathway">
    <text evidence="1 12">One-carbon metabolism; tetrahydrofolate interconversion.</text>
</comment>
<evidence type="ECO:0000256" key="8">
    <source>
        <dbReference type="ARBA" id="ARBA00023102"/>
    </source>
</evidence>
<comment type="similarity">
    <text evidence="12">Belongs to the tetrahydrofolate dehydrogenase/cyclohydrolase family.</text>
</comment>
<evidence type="ECO:0000256" key="12">
    <source>
        <dbReference type="HAMAP-Rule" id="MF_01576"/>
    </source>
</evidence>
<keyword evidence="7 12" id="KW-0560">Oxidoreductase</keyword>
<protein>
    <recommendedName>
        <fullName evidence="12">Bifunctional protein FolD</fullName>
    </recommendedName>
    <domain>
        <recommendedName>
            <fullName evidence="12">Methylenetetrahydrofolate dehydrogenase</fullName>
            <ecNumber evidence="12">1.5.1.5</ecNumber>
        </recommendedName>
    </domain>
    <domain>
        <recommendedName>
            <fullName evidence="12">Methenyltetrahydrofolate cyclohydrolase</fullName>
            <ecNumber evidence="12">3.5.4.9</ecNumber>
        </recommendedName>
    </domain>
</protein>
<dbReference type="NCBIfam" id="NF010786">
    <property type="entry name" value="PRK14189.1"/>
    <property type="match status" value="1"/>
</dbReference>
<dbReference type="FunFam" id="3.40.50.10860:FF:000001">
    <property type="entry name" value="Bifunctional protein FolD"/>
    <property type="match status" value="1"/>
</dbReference>
<reference evidence="15 16" key="1">
    <citation type="submission" date="2020-12" db="EMBL/GenBank/DDBJ databases">
        <title>WGS of Thermoactinomyces spp.</title>
        <authorList>
            <person name="Cheng K."/>
        </authorList>
    </citation>
    <scope>NUCLEOTIDE SEQUENCE [LARGE SCALE GENOMIC DNA]</scope>
    <source>
        <strain evidence="16">CICC 10671\DSM 43846</strain>
    </source>
</reference>
<evidence type="ECO:0000256" key="9">
    <source>
        <dbReference type="ARBA" id="ARBA00023167"/>
    </source>
</evidence>
<dbReference type="NCBIfam" id="NF010783">
    <property type="entry name" value="PRK14186.1"/>
    <property type="match status" value="1"/>
</dbReference>
<dbReference type="PANTHER" id="PTHR48099:SF5">
    <property type="entry name" value="C-1-TETRAHYDROFOLATE SYNTHASE, CYTOPLASMIC"/>
    <property type="match status" value="1"/>
</dbReference>
<dbReference type="GO" id="GO:0005829">
    <property type="term" value="C:cytosol"/>
    <property type="evidence" value="ECO:0007669"/>
    <property type="project" value="TreeGrafter"/>
</dbReference>
<dbReference type="UniPathway" id="UPA00193"/>
<evidence type="ECO:0000256" key="10">
    <source>
        <dbReference type="ARBA" id="ARBA00023268"/>
    </source>
</evidence>
<keyword evidence="16" id="KW-1185">Reference proteome</keyword>
<dbReference type="GO" id="GO:0035999">
    <property type="term" value="P:tetrahydrofolate interconversion"/>
    <property type="evidence" value="ECO:0007669"/>
    <property type="project" value="UniProtKB-UniRule"/>
</dbReference>